<dbReference type="RefSeq" id="WP_078497595.1">
    <property type="nucleotide sequence ID" value="NZ_MSZX01000002.1"/>
</dbReference>
<protein>
    <recommendedName>
        <fullName evidence="1">DUF7305 domain-containing protein</fullName>
    </recommendedName>
</protein>
<dbReference type="InterPro" id="IPR055729">
    <property type="entry name" value="DUF7305"/>
</dbReference>
<dbReference type="Proteomes" id="UP000190188">
    <property type="component" value="Unassembled WGS sequence"/>
</dbReference>
<feature type="domain" description="DUF7305" evidence="1">
    <location>
        <begin position="214"/>
        <end position="344"/>
    </location>
</feature>
<dbReference type="STRING" id="1324314.BVG16_05765"/>
<dbReference type="OrthoDB" id="2588291at2"/>
<dbReference type="EMBL" id="MSZX01000002">
    <property type="protein sequence ID" value="OPA80246.1"/>
    <property type="molecule type" value="Genomic_DNA"/>
</dbReference>
<keyword evidence="3" id="KW-1185">Reference proteome</keyword>
<comment type="caution">
    <text evidence="2">The sequence shown here is derived from an EMBL/GenBank/DDBJ whole genome shotgun (WGS) entry which is preliminary data.</text>
</comment>
<name>A0A1T2XKI7_9BACL</name>
<dbReference type="Pfam" id="PF23981">
    <property type="entry name" value="DUF7305"/>
    <property type="match status" value="1"/>
</dbReference>
<evidence type="ECO:0000313" key="3">
    <source>
        <dbReference type="Proteomes" id="UP000190188"/>
    </source>
</evidence>
<dbReference type="AlphaFoldDB" id="A0A1T2XKI7"/>
<gene>
    <name evidence="2" type="ORF">BVG16_05765</name>
</gene>
<accession>A0A1T2XKI7</accession>
<reference evidence="2 3" key="1">
    <citation type="submission" date="2017-01" db="EMBL/GenBank/DDBJ databases">
        <title>Genome analysis of Paenibacillus selenitrireducens ES3-24.</title>
        <authorList>
            <person name="Xu D."/>
            <person name="Yao R."/>
            <person name="Zheng S."/>
        </authorList>
    </citation>
    <scope>NUCLEOTIDE SEQUENCE [LARGE SCALE GENOMIC DNA]</scope>
    <source>
        <strain evidence="2 3">ES3-24</strain>
    </source>
</reference>
<organism evidence="2 3">
    <name type="scientific">Paenibacillus selenitireducens</name>
    <dbReference type="NCBI Taxonomy" id="1324314"/>
    <lineage>
        <taxon>Bacteria</taxon>
        <taxon>Bacillati</taxon>
        <taxon>Bacillota</taxon>
        <taxon>Bacilli</taxon>
        <taxon>Bacillales</taxon>
        <taxon>Paenibacillaceae</taxon>
        <taxon>Paenibacillus</taxon>
    </lineage>
</organism>
<proteinExistence type="predicted"/>
<sequence>MIKNERGFALPMVLILVTALSILGMALLGVSVSQAARTVHQEKKEQAFYIAKSGADAVASYIIDHYNPVSVSTTDEIKNLNKGYLEQDISLGTGTFRANVTRGPDDTIVISSKGTLGKVTNQASLTLGMDEPVVTIDHAILASKDIVNTGETIVNNGGNIAAGGSISGDEIKLDGGSAESNYSGAFPPAIPFPDITGWITKTLVINASISESAYYGSYLSSDAVFEINMTNNKDMHIVFKKFEPATTVINVTGTGNGIIHLYMDNIKVAASFTINNLLSKKVILHVKDSIDLNGSFNLHGVLLYAPTAEYTSTNGSIDLKGAMVTKKVTLQGSNVINYDASIANLIKESRKFERKNWRNS</sequence>
<evidence type="ECO:0000259" key="1">
    <source>
        <dbReference type="Pfam" id="PF23981"/>
    </source>
</evidence>
<evidence type="ECO:0000313" key="2">
    <source>
        <dbReference type="EMBL" id="OPA80246.1"/>
    </source>
</evidence>